<dbReference type="SUPFAM" id="SSF53955">
    <property type="entry name" value="Lysozyme-like"/>
    <property type="match status" value="1"/>
</dbReference>
<dbReference type="EMBL" id="LLXZ01000194">
    <property type="protein sequence ID" value="KRQ96994.1"/>
    <property type="molecule type" value="Genomic_DNA"/>
</dbReference>
<comment type="pathway">
    <text evidence="1">Cell wall biogenesis; peptidoglycan biosynthesis.</text>
</comment>
<dbReference type="InterPro" id="IPR036950">
    <property type="entry name" value="PBP_transglycosylase"/>
</dbReference>
<keyword evidence="2" id="KW-0808">Transferase</keyword>
<dbReference type="InterPro" id="IPR023346">
    <property type="entry name" value="Lysozyme-like_dom_sf"/>
</dbReference>
<evidence type="ECO:0000256" key="2">
    <source>
        <dbReference type="ARBA" id="ARBA00022679"/>
    </source>
</evidence>
<sequence>MTANLAVQAVASHPISEQEHPHGSSCDAISTSSIDKCNLYGNSDKLPAAPLPSREMSKALIIVGKLVLALLSVAGMALLILEGWLIWHFEHGIGLPTEAKLTRISATEPVCSVNGQRVYIPLSDIPPLVAQAVLAAEDPDFYERLSINPFAELVQAVLLNQRPRASNISRSVAHCLMPTSPDCCKGPSLERMVGHTFLMGRIAKVFSRERILEIYLNENYFGRGAYGVGAAASAYFGKPLALLSIDEIAFIAALPKAPGLINRRKDLAVERRNHVVERMLQSGFISAADAAAANERPLAFLEKPVDGPAPQKSL</sequence>
<organism evidence="5 6">
    <name type="scientific">Bradyrhizobium jicamae</name>
    <dbReference type="NCBI Taxonomy" id="280332"/>
    <lineage>
        <taxon>Bacteria</taxon>
        <taxon>Pseudomonadati</taxon>
        <taxon>Pseudomonadota</taxon>
        <taxon>Alphaproteobacteria</taxon>
        <taxon>Hyphomicrobiales</taxon>
        <taxon>Nitrobacteraceae</taxon>
        <taxon>Bradyrhizobium</taxon>
    </lineage>
</organism>
<dbReference type="InterPro" id="IPR050396">
    <property type="entry name" value="Glycosyltr_51/Transpeptidase"/>
</dbReference>
<feature type="domain" description="Glycosyl transferase family 51" evidence="4">
    <location>
        <begin position="114"/>
        <end position="279"/>
    </location>
</feature>
<accession>A0A0R3KVA2</accession>
<dbReference type="GO" id="GO:0030288">
    <property type="term" value="C:outer membrane-bounded periplasmic space"/>
    <property type="evidence" value="ECO:0007669"/>
    <property type="project" value="TreeGrafter"/>
</dbReference>
<feature type="transmembrane region" description="Helical" evidence="3">
    <location>
        <begin position="66"/>
        <end position="87"/>
    </location>
</feature>
<keyword evidence="6" id="KW-1185">Reference proteome</keyword>
<protein>
    <recommendedName>
        <fullName evidence="4">Glycosyl transferase family 51 domain-containing protein</fullName>
    </recommendedName>
</protein>
<keyword evidence="3" id="KW-0472">Membrane</keyword>
<name>A0A0R3KVA2_9BRAD</name>
<evidence type="ECO:0000259" key="4">
    <source>
        <dbReference type="Pfam" id="PF00912"/>
    </source>
</evidence>
<keyword evidence="3" id="KW-1133">Transmembrane helix</keyword>
<dbReference type="PANTHER" id="PTHR32282">
    <property type="entry name" value="BINDING PROTEIN TRANSPEPTIDASE, PUTATIVE-RELATED"/>
    <property type="match status" value="1"/>
</dbReference>
<evidence type="ECO:0000256" key="3">
    <source>
        <dbReference type="SAM" id="Phobius"/>
    </source>
</evidence>
<dbReference type="AlphaFoldDB" id="A0A0R3KVA2"/>
<dbReference type="GO" id="GO:0008955">
    <property type="term" value="F:peptidoglycan glycosyltransferase activity"/>
    <property type="evidence" value="ECO:0007669"/>
    <property type="project" value="TreeGrafter"/>
</dbReference>
<evidence type="ECO:0000313" key="6">
    <source>
        <dbReference type="Proteomes" id="UP000050863"/>
    </source>
</evidence>
<evidence type="ECO:0000313" key="5">
    <source>
        <dbReference type="EMBL" id="KRQ96994.1"/>
    </source>
</evidence>
<dbReference type="Gene3D" id="1.10.3810.10">
    <property type="entry name" value="Biosynthetic peptidoglycan transglycosylase-like"/>
    <property type="match status" value="1"/>
</dbReference>
<reference evidence="5 6" key="1">
    <citation type="submission" date="2014-03" db="EMBL/GenBank/DDBJ databases">
        <title>Bradyrhizobium valentinum sp. nov., isolated from effective nodules of Lupinus mariae-josephae, a lupine endemic of basic-lime soils in Eastern Spain.</title>
        <authorList>
            <person name="Duran D."/>
            <person name="Rey L."/>
            <person name="Navarro A."/>
            <person name="Busquets A."/>
            <person name="Imperial J."/>
            <person name="Ruiz-Argueso T."/>
        </authorList>
    </citation>
    <scope>NUCLEOTIDE SEQUENCE [LARGE SCALE GENOMIC DNA]</scope>
    <source>
        <strain evidence="5 6">PAC68</strain>
    </source>
</reference>
<comment type="caution">
    <text evidence="5">The sequence shown here is derived from an EMBL/GenBank/DDBJ whole genome shotgun (WGS) entry which is preliminary data.</text>
</comment>
<evidence type="ECO:0000256" key="1">
    <source>
        <dbReference type="ARBA" id="ARBA00004752"/>
    </source>
</evidence>
<dbReference type="PANTHER" id="PTHR32282:SF31">
    <property type="entry name" value="PEPTIDOGLYCAN GLYCOSYLTRANSFERASE"/>
    <property type="match status" value="1"/>
</dbReference>
<dbReference type="STRING" id="280332.CQ12_13125"/>
<dbReference type="Pfam" id="PF00912">
    <property type="entry name" value="Transgly"/>
    <property type="match status" value="1"/>
</dbReference>
<dbReference type="GO" id="GO:0009252">
    <property type="term" value="P:peptidoglycan biosynthetic process"/>
    <property type="evidence" value="ECO:0007669"/>
    <property type="project" value="TreeGrafter"/>
</dbReference>
<keyword evidence="3" id="KW-0812">Transmembrane</keyword>
<dbReference type="Proteomes" id="UP000050863">
    <property type="component" value="Unassembled WGS sequence"/>
</dbReference>
<gene>
    <name evidence="5" type="ORF">CQ12_13125</name>
</gene>
<proteinExistence type="predicted"/>
<dbReference type="InterPro" id="IPR001264">
    <property type="entry name" value="Glyco_trans_51"/>
</dbReference>